<accession>A0ABW8YEZ9</accession>
<sequence length="105" mass="11984">MKPVYHYATVLKAIEELREKGFTEDFNLHENCLVCNTDKFEAEEFEISHIYYYEGDSNPGDEATVYGIESKSGIKGILVTGDEQDTDPMSKSIIDKLLVSRNKRD</sequence>
<comment type="caution">
    <text evidence="1">The sequence shown here is derived from an EMBL/GenBank/DDBJ whole genome shotgun (WGS) entry which is preliminary data.</text>
</comment>
<organism evidence="1 2">
    <name type="scientific">Flavobacterium rhizophilum</name>
    <dbReference type="NCBI Taxonomy" id="3163296"/>
    <lineage>
        <taxon>Bacteria</taxon>
        <taxon>Pseudomonadati</taxon>
        <taxon>Bacteroidota</taxon>
        <taxon>Flavobacteriia</taxon>
        <taxon>Flavobacteriales</taxon>
        <taxon>Flavobacteriaceae</taxon>
        <taxon>Flavobacterium</taxon>
    </lineage>
</organism>
<dbReference type="EMBL" id="JBELQB010000012">
    <property type="protein sequence ID" value="MFL9838764.1"/>
    <property type="molecule type" value="Genomic_DNA"/>
</dbReference>
<keyword evidence="2" id="KW-1185">Reference proteome</keyword>
<evidence type="ECO:0000313" key="1">
    <source>
        <dbReference type="EMBL" id="MFL9838764.1"/>
    </source>
</evidence>
<dbReference type="Proteomes" id="UP001629059">
    <property type="component" value="Unassembled WGS sequence"/>
</dbReference>
<reference evidence="1 2" key="1">
    <citation type="submission" date="2024-06" db="EMBL/GenBank/DDBJ databases">
        <authorList>
            <person name="Kaempfer P."/>
            <person name="Viver T."/>
        </authorList>
    </citation>
    <scope>NUCLEOTIDE SEQUENCE [LARGE SCALE GENOMIC DNA]</scope>
    <source>
        <strain evidence="1 2">ST-75</strain>
    </source>
</reference>
<evidence type="ECO:0000313" key="2">
    <source>
        <dbReference type="Proteomes" id="UP001629059"/>
    </source>
</evidence>
<gene>
    <name evidence="1" type="ORF">ABS768_14740</name>
</gene>
<proteinExistence type="predicted"/>
<dbReference type="RefSeq" id="WP_408075716.1">
    <property type="nucleotide sequence ID" value="NZ_JBELQB010000012.1"/>
</dbReference>
<evidence type="ECO:0008006" key="3">
    <source>
        <dbReference type="Google" id="ProtNLM"/>
    </source>
</evidence>
<name>A0ABW8YEZ9_9FLAO</name>
<protein>
    <recommendedName>
        <fullName evidence="3">Phosphoribosylpyrophosphate synthetase</fullName>
    </recommendedName>
</protein>